<protein>
    <submittedName>
        <fullName evidence="2">Uncharacterized protein</fullName>
    </submittedName>
</protein>
<keyword evidence="3" id="KW-1185">Reference proteome</keyword>
<evidence type="ECO:0000313" key="3">
    <source>
        <dbReference type="Proteomes" id="UP000481861"/>
    </source>
</evidence>
<comment type="caution">
    <text evidence="2">The sequence shown here is derived from an EMBL/GenBank/DDBJ whole genome shotgun (WGS) entry which is preliminary data.</text>
</comment>
<feature type="region of interest" description="Disordered" evidence="1">
    <location>
        <begin position="340"/>
        <end position="382"/>
    </location>
</feature>
<dbReference type="AlphaFoldDB" id="A0A7C8MG89"/>
<name>A0A7C8MG89_9PLEO</name>
<dbReference type="Proteomes" id="UP000481861">
    <property type="component" value="Unassembled WGS sequence"/>
</dbReference>
<reference evidence="2 3" key="1">
    <citation type="submission" date="2020-01" db="EMBL/GenBank/DDBJ databases">
        <authorList>
            <consortium name="DOE Joint Genome Institute"/>
            <person name="Haridas S."/>
            <person name="Albert R."/>
            <person name="Binder M."/>
            <person name="Bloem J."/>
            <person name="Labutti K."/>
            <person name="Salamov A."/>
            <person name="Andreopoulos B."/>
            <person name="Baker S.E."/>
            <person name="Barry K."/>
            <person name="Bills G."/>
            <person name="Bluhm B.H."/>
            <person name="Cannon C."/>
            <person name="Castanera R."/>
            <person name="Culley D.E."/>
            <person name="Daum C."/>
            <person name="Ezra D."/>
            <person name="Gonzalez J.B."/>
            <person name="Henrissat B."/>
            <person name="Kuo A."/>
            <person name="Liang C."/>
            <person name="Lipzen A."/>
            <person name="Lutzoni F."/>
            <person name="Magnuson J."/>
            <person name="Mondo S."/>
            <person name="Nolan M."/>
            <person name="Ohm R."/>
            <person name="Pangilinan J."/>
            <person name="Park H.-J.H."/>
            <person name="Ramirez L."/>
            <person name="Alfaro M."/>
            <person name="Sun H."/>
            <person name="Tritt A."/>
            <person name="Yoshinaga Y."/>
            <person name="Zwiers L.-H.L."/>
            <person name="Turgeon B.G."/>
            <person name="Goodwin S.B."/>
            <person name="Spatafora J.W."/>
            <person name="Crous P.W."/>
            <person name="Grigoriev I.V."/>
        </authorList>
    </citation>
    <scope>NUCLEOTIDE SEQUENCE [LARGE SCALE GENOMIC DNA]</scope>
    <source>
        <strain evidence="2 3">CBS 611.86</strain>
    </source>
</reference>
<dbReference type="OrthoDB" id="3792227at2759"/>
<sequence>MDQKVASMDGEKREEGGSPPGTASASASGVDGSSSSSNTSSSGPASGSASGVNGSSAGFNTSSSSSAPRPASRSAPRHASRSNNAAQTDVYTSNIPSCSHAFPLLLLELTAPRTCPTCLVRHCITEIQWIQLEQKKHGGIFVAKEKLASEWDYWRAKTRGVRVLLANAVLKYQAFEDAMKQGVAGMDGINERNVVRGALDLWERKQDVIGKVPGVRITGDGLGEIELKDPSVPKEDRDKNEEEYRPRVFHAKRRHSHRSDEAPTAAFLKFQAVVAARAERSASMNRHKHMDQKVPGFSRIDKLLADLGADLGEEAGNNGSRVESGSDDVVMTDAAETFAVLQKDGTPGRELSKKRKRPVEEAEPQPGPATKRPKTAFSGRVKKDFSSATEKKVQFAEEATIIPEILTFKPWAAGVPTAKAIITPRYWLLPQPPTAAPQPVTRPHSRYTDANKKCVKPKRFSRRRTRHSPTTWTPKPGYEKWNTSYYYHDWDSMGRRHERADKELLEEEFVAWSTKNIAGTWVSLWWLKRTANIRPV</sequence>
<organism evidence="2 3">
    <name type="scientific">Massariosphaeria phaeospora</name>
    <dbReference type="NCBI Taxonomy" id="100035"/>
    <lineage>
        <taxon>Eukaryota</taxon>
        <taxon>Fungi</taxon>
        <taxon>Dikarya</taxon>
        <taxon>Ascomycota</taxon>
        <taxon>Pezizomycotina</taxon>
        <taxon>Dothideomycetes</taxon>
        <taxon>Pleosporomycetidae</taxon>
        <taxon>Pleosporales</taxon>
        <taxon>Pleosporales incertae sedis</taxon>
        <taxon>Massariosphaeria</taxon>
    </lineage>
</organism>
<feature type="region of interest" description="Disordered" evidence="1">
    <location>
        <begin position="1"/>
        <end position="87"/>
    </location>
</feature>
<proteinExistence type="predicted"/>
<feature type="compositionally biased region" description="Low complexity" evidence="1">
    <location>
        <begin position="20"/>
        <end position="74"/>
    </location>
</feature>
<evidence type="ECO:0000256" key="1">
    <source>
        <dbReference type="SAM" id="MobiDB-lite"/>
    </source>
</evidence>
<dbReference type="EMBL" id="JAADJZ010000018">
    <property type="protein sequence ID" value="KAF2868644.1"/>
    <property type="molecule type" value="Genomic_DNA"/>
</dbReference>
<evidence type="ECO:0000313" key="2">
    <source>
        <dbReference type="EMBL" id="KAF2868644.1"/>
    </source>
</evidence>
<accession>A0A7C8MG89</accession>
<feature type="compositionally biased region" description="Basic and acidic residues" evidence="1">
    <location>
        <begin position="1"/>
        <end position="16"/>
    </location>
</feature>
<gene>
    <name evidence="2" type="ORF">BDV95DRAFT_596974</name>
</gene>